<dbReference type="FunFam" id="3.40.50.1700:FF:000003">
    <property type="entry name" value="Probable beta-glucosidase"/>
    <property type="match status" value="1"/>
</dbReference>
<comment type="pathway">
    <text evidence="2 10">Glycan metabolism; cellulose degradation.</text>
</comment>
<keyword evidence="5 10" id="KW-0378">Hydrolase</keyword>
<keyword evidence="7 10" id="KW-0119">Carbohydrate metabolism</keyword>
<keyword evidence="8 10" id="KW-0326">Glycosidase</keyword>
<evidence type="ECO:0000256" key="10">
    <source>
        <dbReference type="RuleBase" id="RU361161"/>
    </source>
</evidence>
<dbReference type="Pfam" id="PF00933">
    <property type="entry name" value="Glyco_hydro_3"/>
    <property type="match status" value="1"/>
</dbReference>
<dbReference type="Pfam" id="PF01915">
    <property type="entry name" value="Glyco_hydro_3_C"/>
    <property type="match status" value="1"/>
</dbReference>
<evidence type="ECO:0000256" key="6">
    <source>
        <dbReference type="ARBA" id="ARBA00023180"/>
    </source>
</evidence>
<evidence type="ECO:0000259" key="12">
    <source>
        <dbReference type="SMART" id="SM01217"/>
    </source>
</evidence>
<sequence>MLARLATVISFLFSLSTASEAALPPGFGYPSPWAVGGDGWDEAIAKANDFVGQLTLVEKVNLTTGTGWEADLCVGNTGSVPRLGFRGLCLEDGPLGVRDTDGNSAFPAGINVAATFSRSLARRRGAAMGAEFRGKGVDVQLGPSAGPLGRAPAGGRNWEGFGPDPYLAGAVMAETVKGIQGEGVVACAKHYILNEQEHFRGSIDERVDDRTMHEVYLWPFADAVRAGVGSVMCSYNKINTKYSCENEWTTNYLLKNELNFQGFVMSDWGAQHTTEASALTGLDMAMPGDGPRNAYGSYWGGALTEAVLAGTIPRWRLDDMAVRIMAAYFKVHVGNHTDRPDINFSAWTNQSVGYLHPSSREGETVVNKRVDVQADHAALIREIGAKSIVLLKNVNRTLPLVKPNSIAVIGEDAQDNPGGPNACADRGCNRGTLAMGYGSGTAEFPYLVSPAAALEARARADNTAFINIKSNWDLDAAKAAAASASVAIVFANADAGEGYMTVGGNAGDRANLTLWNGGDELIRAVASANPNTVVVLHTPGPVVVDYAKAHPNVTAILWAGLPGQESGNALADVLYGAVNPQGRTPFTWDRSAAEYGAEVMYTSPTPAAPVQEFSEGLFIDYRYFMREGIEPVFEFGFGLSYTRFMYSNLSIEVHDVPSYVPTGGTTVPAPTYGETDMAREANVVPEGFQKISPYVYPWVTLKASAAAGTGVAAPAGSLNGSAQPVLPAGGAPGGNPRLYDVVYSVSFVVENIGDVAGTDIPQLYLQLGPDDPWGVLRGFDEVPLQPGEAKTVTLNLTRRDVSMWNTTLQDWVITDYEKFVFVGYSSISIGLNATLPALAA</sequence>
<dbReference type="GO" id="GO:0009251">
    <property type="term" value="P:glucan catabolic process"/>
    <property type="evidence" value="ECO:0007669"/>
    <property type="project" value="TreeGrafter"/>
</dbReference>
<feature type="signal peptide" evidence="11">
    <location>
        <begin position="1"/>
        <end position="21"/>
    </location>
</feature>
<dbReference type="AlphaFoldDB" id="A0AA38RV91"/>
<evidence type="ECO:0000256" key="2">
    <source>
        <dbReference type="ARBA" id="ARBA00004987"/>
    </source>
</evidence>
<organism evidence="13 14">
    <name type="scientific">Pleurostoma richardsiae</name>
    <dbReference type="NCBI Taxonomy" id="41990"/>
    <lineage>
        <taxon>Eukaryota</taxon>
        <taxon>Fungi</taxon>
        <taxon>Dikarya</taxon>
        <taxon>Ascomycota</taxon>
        <taxon>Pezizomycotina</taxon>
        <taxon>Sordariomycetes</taxon>
        <taxon>Sordariomycetidae</taxon>
        <taxon>Calosphaeriales</taxon>
        <taxon>Pleurostomataceae</taxon>
        <taxon>Pleurostoma</taxon>
    </lineage>
</organism>
<evidence type="ECO:0000313" key="13">
    <source>
        <dbReference type="EMBL" id="KAJ9148627.1"/>
    </source>
</evidence>
<dbReference type="InterPro" id="IPR001764">
    <property type="entry name" value="Glyco_hydro_3_N"/>
</dbReference>
<evidence type="ECO:0000256" key="7">
    <source>
        <dbReference type="ARBA" id="ARBA00023277"/>
    </source>
</evidence>
<dbReference type="InterPro" id="IPR026891">
    <property type="entry name" value="Fn3-like"/>
</dbReference>
<dbReference type="SMART" id="SM01217">
    <property type="entry name" value="Fn3_like"/>
    <property type="match status" value="1"/>
</dbReference>
<dbReference type="FunFam" id="3.20.20.300:FF:000002">
    <property type="entry name" value="Probable beta-glucosidase"/>
    <property type="match status" value="1"/>
</dbReference>
<keyword evidence="9 10" id="KW-0624">Polysaccharide degradation</keyword>
<comment type="catalytic activity">
    <reaction evidence="1 10">
        <text>Hydrolysis of terminal, non-reducing beta-D-glucosyl residues with release of beta-D-glucose.</text>
        <dbReference type="EC" id="3.2.1.21"/>
    </reaction>
</comment>
<dbReference type="PROSITE" id="PS00775">
    <property type="entry name" value="GLYCOSYL_HYDROL_F3"/>
    <property type="match status" value="1"/>
</dbReference>
<dbReference type="InterPro" id="IPR036962">
    <property type="entry name" value="Glyco_hydro_3_N_sf"/>
</dbReference>
<evidence type="ECO:0000256" key="3">
    <source>
        <dbReference type="ARBA" id="ARBA00005336"/>
    </source>
</evidence>
<evidence type="ECO:0000313" key="14">
    <source>
        <dbReference type="Proteomes" id="UP001174694"/>
    </source>
</evidence>
<comment type="similarity">
    <text evidence="3 10">Belongs to the glycosyl hydrolase 3 family.</text>
</comment>
<feature type="domain" description="Fibronectin type III-like" evidence="12">
    <location>
        <begin position="759"/>
        <end position="826"/>
    </location>
</feature>
<dbReference type="PRINTS" id="PR00133">
    <property type="entry name" value="GLHYDRLASE3"/>
</dbReference>
<feature type="chain" id="PRO_5041364149" description="beta-glucosidase" evidence="11">
    <location>
        <begin position="22"/>
        <end position="840"/>
    </location>
</feature>
<dbReference type="EMBL" id="JANBVO010000012">
    <property type="protein sequence ID" value="KAJ9148627.1"/>
    <property type="molecule type" value="Genomic_DNA"/>
</dbReference>
<evidence type="ECO:0000256" key="11">
    <source>
        <dbReference type="SAM" id="SignalP"/>
    </source>
</evidence>
<evidence type="ECO:0000256" key="8">
    <source>
        <dbReference type="ARBA" id="ARBA00023295"/>
    </source>
</evidence>
<dbReference type="InterPro" id="IPR013783">
    <property type="entry name" value="Ig-like_fold"/>
</dbReference>
<dbReference type="Gene3D" id="3.40.50.1700">
    <property type="entry name" value="Glycoside hydrolase family 3 C-terminal domain"/>
    <property type="match status" value="1"/>
</dbReference>
<keyword evidence="4 11" id="KW-0732">Signal</keyword>
<dbReference type="PANTHER" id="PTHR42715:SF29">
    <property type="entry name" value="BETA-GLUCOSIDASE A-RELATED"/>
    <property type="match status" value="1"/>
</dbReference>
<proteinExistence type="inferred from homology"/>
<keyword evidence="6" id="KW-0325">Glycoprotein</keyword>
<dbReference type="InterPro" id="IPR017853">
    <property type="entry name" value="GH"/>
</dbReference>
<dbReference type="InterPro" id="IPR036881">
    <property type="entry name" value="Glyco_hydro_3_C_sf"/>
</dbReference>
<dbReference type="GO" id="GO:0008422">
    <property type="term" value="F:beta-glucosidase activity"/>
    <property type="evidence" value="ECO:0007669"/>
    <property type="project" value="UniProtKB-EC"/>
</dbReference>
<name>A0AA38RV91_9PEZI</name>
<evidence type="ECO:0000256" key="5">
    <source>
        <dbReference type="ARBA" id="ARBA00022801"/>
    </source>
</evidence>
<accession>A0AA38RV91</accession>
<dbReference type="Proteomes" id="UP001174694">
    <property type="component" value="Unassembled WGS sequence"/>
</dbReference>
<dbReference type="SUPFAM" id="SSF52279">
    <property type="entry name" value="Beta-D-glucan exohydrolase, C-terminal domain"/>
    <property type="match status" value="1"/>
</dbReference>
<dbReference type="SUPFAM" id="SSF51445">
    <property type="entry name" value="(Trans)glycosidases"/>
    <property type="match status" value="1"/>
</dbReference>
<keyword evidence="14" id="KW-1185">Reference proteome</keyword>
<dbReference type="InterPro" id="IPR019800">
    <property type="entry name" value="Glyco_hydro_3_AS"/>
</dbReference>
<dbReference type="Gene3D" id="3.20.20.300">
    <property type="entry name" value="Glycoside hydrolase, family 3, N-terminal domain"/>
    <property type="match status" value="1"/>
</dbReference>
<dbReference type="EC" id="3.2.1.21" evidence="10"/>
<evidence type="ECO:0000256" key="4">
    <source>
        <dbReference type="ARBA" id="ARBA00022729"/>
    </source>
</evidence>
<reference evidence="13" key="1">
    <citation type="submission" date="2022-07" db="EMBL/GenBank/DDBJ databases">
        <title>Fungi with potential for degradation of polypropylene.</title>
        <authorList>
            <person name="Gostincar C."/>
        </authorList>
    </citation>
    <scope>NUCLEOTIDE SEQUENCE</scope>
    <source>
        <strain evidence="13">EXF-13308</strain>
    </source>
</reference>
<evidence type="ECO:0000256" key="1">
    <source>
        <dbReference type="ARBA" id="ARBA00000448"/>
    </source>
</evidence>
<dbReference type="InterPro" id="IPR050288">
    <property type="entry name" value="Cellulose_deg_GH3"/>
</dbReference>
<dbReference type="PANTHER" id="PTHR42715">
    <property type="entry name" value="BETA-GLUCOSIDASE"/>
    <property type="match status" value="1"/>
</dbReference>
<gene>
    <name evidence="13" type="ORF">NKR23_g4874</name>
</gene>
<evidence type="ECO:0000256" key="9">
    <source>
        <dbReference type="ARBA" id="ARBA00023326"/>
    </source>
</evidence>
<comment type="caution">
    <text evidence="13">The sequence shown here is derived from an EMBL/GenBank/DDBJ whole genome shotgun (WGS) entry which is preliminary data.</text>
</comment>
<dbReference type="Pfam" id="PF14310">
    <property type="entry name" value="Fn3-like"/>
    <property type="match status" value="1"/>
</dbReference>
<dbReference type="Gene3D" id="2.60.40.10">
    <property type="entry name" value="Immunoglobulins"/>
    <property type="match status" value="1"/>
</dbReference>
<protein>
    <recommendedName>
        <fullName evidence="10">beta-glucosidase</fullName>
        <ecNumber evidence="10">3.2.1.21</ecNumber>
    </recommendedName>
</protein>
<dbReference type="InterPro" id="IPR002772">
    <property type="entry name" value="Glyco_hydro_3_C"/>
</dbReference>